<dbReference type="InterPro" id="IPR020846">
    <property type="entry name" value="MFS_dom"/>
</dbReference>
<organism evidence="8 9">
    <name type="scientific">Streptomyces azureus</name>
    <dbReference type="NCBI Taxonomy" id="146537"/>
    <lineage>
        <taxon>Bacteria</taxon>
        <taxon>Bacillati</taxon>
        <taxon>Actinomycetota</taxon>
        <taxon>Actinomycetes</taxon>
        <taxon>Kitasatosporales</taxon>
        <taxon>Streptomycetaceae</taxon>
        <taxon>Streptomyces</taxon>
    </lineage>
</organism>
<sequence length="164" mass="16368">MVAAFGLGGLAGAYAAPRVVRRIGIGPAIVTGFLGFSLPLLLVPLAEGPGPLVIAALVASQLGAGCGVAVLDVSTNSYLIAVIPPTLRSRVMGVVQTANFGVRPIGAVLAGTLGTALGLRPTLWIGTAGAVLSVLWVASSALPRVRELPENAAQRLDEPTGGGN</sequence>
<dbReference type="RefSeq" id="WP_059416812.1">
    <property type="nucleotide sequence ID" value="NZ_DF968237.1"/>
</dbReference>
<name>A0A0K8PJH5_STRAJ</name>
<evidence type="ECO:0000313" key="9">
    <source>
        <dbReference type="Proteomes" id="UP000053859"/>
    </source>
</evidence>
<evidence type="ECO:0000256" key="5">
    <source>
        <dbReference type="ARBA" id="ARBA00023136"/>
    </source>
</evidence>
<dbReference type="SUPFAM" id="SSF103473">
    <property type="entry name" value="MFS general substrate transporter"/>
    <property type="match status" value="1"/>
</dbReference>
<proteinExistence type="predicted"/>
<dbReference type="Gene3D" id="1.20.1250.20">
    <property type="entry name" value="MFS general substrate transporter like domains"/>
    <property type="match status" value="1"/>
</dbReference>
<feature type="transmembrane region" description="Helical" evidence="6">
    <location>
        <begin position="25"/>
        <end position="45"/>
    </location>
</feature>
<evidence type="ECO:0000256" key="3">
    <source>
        <dbReference type="ARBA" id="ARBA00022692"/>
    </source>
</evidence>
<dbReference type="PROSITE" id="PS50850">
    <property type="entry name" value="MFS"/>
    <property type="match status" value="1"/>
</dbReference>
<dbReference type="PANTHER" id="PTHR23513">
    <property type="entry name" value="INTEGRAL MEMBRANE EFFLUX PROTEIN-RELATED"/>
    <property type="match status" value="1"/>
</dbReference>
<evidence type="ECO:0000256" key="2">
    <source>
        <dbReference type="ARBA" id="ARBA00022475"/>
    </source>
</evidence>
<dbReference type="EMBL" id="DF968237">
    <property type="protein sequence ID" value="GAP47559.1"/>
    <property type="molecule type" value="Genomic_DNA"/>
</dbReference>
<dbReference type="Proteomes" id="UP000053859">
    <property type="component" value="Unassembled WGS sequence"/>
</dbReference>
<feature type="domain" description="Major facilitator superfamily (MFS) profile" evidence="7">
    <location>
        <begin position="1"/>
        <end position="164"/>
    </location>
</feature>
<feature type="transmembrane region" description="Helical" evidence="6">
    <location>
        <begin position="123"/>
        <end position="142"/>
    </location>
</feature>
<dbReference type="InterPro" id="IPR011701">
    <property type="entry name" value="MFS"/>
</dbReference>
<evidence type="ECO:0000313" key="8">
    <source>
        <dbReference type="EMBL" id="GAP47559.1"/>
    </source>
</evidence>
<keyword evidence="5 6" id="KW-0472">Membrane</keyword>
<protein>
    <submittedName>
        <fullName evidence="8">Major facilitator superfamily MFS_1 protein</fullName>
    </submittedName>
</protein>
<feature type="transmembrane region" description="Helical" evidence="6">
    <location>
        <begin position="52"/>
        <end position="71"/>
    </location>
</feature>
<accession>A0A0K8PJH5</accession>
<keyword evidence="9" id="KW-1185">Reference proteome</keyword>
<comment type="subcellular location">
    <subcellularLocation>
        <location evidence="1">Cell membrane</location>
        <topology evidence="1">Multi-pass membrane protein</topology>
    </subcellularLocation>
</comment>
<evidence type="ECO:0000256" key="6">
    <source>
        <dbReference type="SAM" id="Phobius"/>
    </source>
</evidence>
<dbReference type="InterPro" id="IPR036259">
    <property type="entry name" value="MFS_trans_sf"/>
</dbReference>
<dbReference type="AlphaFoldDB" id="A0A0K8PJH5"/>
<evidence type="ECO:0000256" key="1">
    <source>
        <dbReference type="ARBA" id="ARBA00004651"/>
    </source>
</evidence>
<dbReference type="GO" id="GO:0022857">
    <property type="term" value="F:transmembrane transporter activity"/>
    <property type="evidence" value="ECO:0007669"/>
    <property type="project" value="InterPro"/>
</dbReference>
<dbReference type="GO" id="GO:0005886">
    <property type="term" value="C:plasma membrane"/>
    <property type="evidence" value="ECO:0007669"/>
    <property type="project" value="UniProtKB-SubCell"/>
</dbReference>
<gene>
    <name evidence="8" type="ORF">SAZU_2296</name>
</gene>
<dbReference type="Pfam" id="PF07690">
    <property type="entry name" value="MFS_1"/>
    <property type="match status" value="1"/>
</dbReference>
<dbReference type="PANTHER" id="PTHR23513:SF6">
    <property type="entry name" value="MAJOR FACILITATOR SUPERFAMILY ASSOCIATED DOMAIN-CONTAINING PROTEIN"/>
    <property type="match status" value="1"/>
</dbReference>
<dbReference type="PATRIC" id="fig|146537.3.peg.2424"/>
<evidence type="ECO:0000259" key="7">
    <source>
        <dbReference type="PROSITE" id="PS50850"/>
    </source>
</evidence>
<keyword evidence="2" id="KW-1003">Cell membrane</keyword>
<reference evidence="8" key="1">
    <citation type="journal article" date="2015" name="Genome Announc.">
        <title>Draft Genome Sequence of Thiostrepton-Producing Streptomyces azureus ATCC 14921.</title>
        <authorList>
            <person name="Sakihara K."/>
            <person name="Maeda J."/>
            <person name="Tashiro K."/>
            <person name="Fujino Y."/>
            <person name="Kuhara S."/>
            <person name="Ohshima T."/>
            <person name="Ogata S."/>
            <person name="Doi K."/>
        </authorList>
    </citation>
    <scope>NUCLEOTIDE SEQUENCE [LARGE SCALE GENOMIC DNA]</scope>
    <source>
        <strain evidence="8">ATCC14921</strain>
    </source>
</reference>
<keyword evidence="3 6" id="KW-0812">Transmembrane</keyword>
<keyword evidence="4 6" id="KW-1133">Transmembrane helix</keyword>
<evidence type="ECO:0000256" key="4">
    <source>
        <dbReference type="ARBA" id="ARBA00022989"/>
    </source>
</evidence>